<keyword evidence="1" id="KW-0378">Hydrolase</keyword>
<dbReference type="RefSeq" id="WP_050908089.1">
    <property type="nucleotide sequence ID" value="NZ_CANMKW010000002.1"/>
</dbReference>
<dbReference type="InterPro" id="IPR000086">
    <property type="entry name" value="NUDIX_hydrolase_dom"/>
</dbReference>
<accession>A0ABN4KX55</accession>
<dbReference type="EMBL" id="CP014038">
    <property type="protein sequence ID" value="AMF96314.1"/>
    <property type="molecule type" value="Genomic_DNA"/>
</dbReference>
<dbReference type="InterPro" id="IPR015797">
    <property type="entry name" value="NUDIX_hydrolase-like_dom_sf"/>
</dbReference>
<evidence type="ECO:0000256" key="1">
    <source>
        <dbReference type="ARBA" id="ARBA00022801"/>
    </source>
</evidence>
<reference evidence="3" key="1">
    <citation type="submission" date="2018-01" db="EMBL/GenBank/DDBJ databases">
        <title>FDA dAtabase for Regulatory Grade micrObial Sequences (FDA-ARGOS): Supporting development and validation of Infectious Disease Dx tests.</title>
        <authorList>
            <person name="Hoffmann M."/>
            <person name="Allard M."/>
            <person name="Evans P."/>
            <person name="Brown E."/>
            <person name="Tallon L."/>
            <person name="Sadzewicz L."/>
            <person name="Sengamalay N."/>
            <person name="Ott S."/>
            <person name="Godinez A."/>
            <person name="Nagaraj S."/>
            <person name="Vyas G."/>
            <person name="Aluvathingal J."/>
            <person name="Nadendla S."/>
            <person name="Geyer C."/>
            <person name="Sichtig H."/>
        </authorList>
    </citation>
    <scope>NUCLEOTIDE SEQUENCE</scope>
    <source>
        <strain evidence="3">FDAARGOS_107</strain>
    </source>
</reference>
<feature type="domain" description="Nudix hydrolase" evidence="2">
    <location>
        <begin position="1"/>
        <end position="133"/>
    </location>
</feature>
<sequence length="137" mass="15655">MPERASLILINDHREVLLIERVRGDRHYWVFPGGSVEDGESLSEAAKREALEETSIELTSLKFVFQNQNQGRQEHYFLSHIGSATPTLGNGPEQQRQTVSNQYILRWVSFTELAVLPLFPVEAKQICLQSEEVLFGR</sequence>
<organism evidence="3 4">
    <name type="scientific">Vibrio harveyi</name>
    <name type="common">Beneckea harveyi</name>
    <dbReference type="NCBI Taxonomy" id="669"/>
    <lineage>
        <taxon>Bacteria</taxon>
        <taxon>Pseudomonadati</taxon>
        <taxon>Pseudomonadota</taxon>
        <taxon>Gammaproteobacteria</taxon>
        <taxon>Vibrionales</taxon>
        <taxon>Vibrionaceae</taxon>
        <taxon>Vibrio</taxon>
    </lineage>
</organism>
<dbReference type="PRINTS" id="PR00502">
    <property type="entry name" value="NUDIXFAMILY"/>
</dbReference>
<protein>
    <submittedName>
        <fullName evidence="3">NUDIX domain-containing protein</fullName>
    </submittedName>
</protein>
<dbReference type="PROSITE" id="PS51462">
    <property type="entry name" value="NUDIX"/>
    <property type="match status" value="1"/>
</dbReference>
<keyword evidence="4" id="KW-1185">Reference proteome</keyword>
<dbReference type="Pfam" id="PF00293">
    <property type="entry name" value="NUDIX"/>
    <property type="match status" value="1"/>
</dbReference>
<dbReference type="PANTHER" id="PTHR43736">
    <property type="entry name" value="ADP-RIBOSE PYROPHOSPHATASE"/>
    <property type="match status" value="1"/>
</dbReference>
<proteinExistence type="predicted"/>
<name>A0ABN4KX55_VIBHA</name>
<dbReference type="InterPro" id="IPR020476">
    <property type="entry name" value="Nudix_hydrolase"/>
</dbReference>
<dbReference type="Gene3D" id="3.90.79.10">
    <property type="entry name" value="Nucleoside Triphosphate Pyrophosphohydrolase"/>
    <property type="match status" value="1"/>
</dbReference>
<evidence type="ECO:0000313" key="3">
    <source>
        <dbReference type="EMBL" id="AMF96314.1"/>
    </source>
</evidence>
<gene>
    <name evidence="3" type="ORF">AL538_00530</name>
</gene>
<evidence type="ECO:0000259" key="2">
    <source>
        <dbReference type="PROSITE" id="PS51462"/>
    </source>
</evidence>
<dbReference type="CDD" id="cd04669">
    <property type="entry name" value="NUDIX_Hydrolase"/>
    <property type="match status" value="1"/>
</dbReference>
<evidence type="ECO:0000313" key="4">
    <source>
        <dbReference type="Proteomes" id="UP000067422"/>
    </source>
</evidence>
<dbReference type="SUPFAM" id="SSF55811">
    <property type="entry name" value="Nudix"/>
    <property type="match status" value="1"/>
</dbReference>
<dbReference type="PANTHER" id="PTHR43736:SF2">
    <property type="entry name" value="MUTT_NUDIX FAMILY PROTEIN"/>
    <property type="match status" value="1"/>
</dbReference>
<dbReference type="Proteomes" id="UP000067422">
    <property type="component" value="Chromosome 1"/>
</dbReference>